<dbReference type="GO" id="GO:0051536">
    <property type="term" value="F:iron-sulfur cluster binding"/>
    <property type="evidence" value="ECO:0007669"/>
    <property type="project" value="UniProtKB-KW"/>
</dbReference>
<organism evidence="6">
    <name type="scientific">marine sediment metagenome</name>
    <dbReference type="NCBI Taxonomy" id="412755"/>
    <lineage>
        <taxon>unclassified sequences</taxon>
        <taxon>metagenomes</taxon>
        <taxon>ecological metagenomes</taxon>
    </lineage>
</organism>
<dbReference type="InterPro" id="IPR017896">
    <property type="entry name" value="4Fe4S_Fe-S-bd"/>
</dbReference>
<gene>
    <name evidence="6" type="ORF">LCGC14_1605990</name>
</gene>
<sequence length="174" mass="19105">MDICEYNALKVEDNQLKITEANCSGCGGCQSVCSYNALNIPGFAKAQISAQIQSLVKQKRESPLIIAFLCNWCSYVGADLAGTSKLSYPTNIRTIHVMCAVIIDPSLIFESLFYGIDGILIAGCHPQDCHYNNGFIRAQNRFKSISEMLAEVGINKKRVRITSISAGEGEKFVR</sequence>
<evidence type="ECO:0000256" key="2">
    <source>
        <dbReference type="ARBA" id="ARBA00023002"/>
    </source>
</evidence>
<dbReference type="GO" id="GO:0016491">
    <property type="term" value="F:oxidoreductase activity"/>
    <property type="evidence" value="ECO:0007669"/>
    <property type="project" value="UniProtKB-KW"/>
</dbReference>
<dbReference type="AlphaFoldDB" id="A0A0F9IA27"/>
<name>A0A0F9IA27_9ZZZZ</name>
<keyword evidence="3" id="KW-0408">Iron</keyword>
<protein>
    <recommendedName>
        <fullName evidence="5">4Fe-4S ferredoxin-type domain-containing protein</fullName>
    </recommendedName>
</protein>
<evidence type="ECO:0000313" key="6">
    <source>
        <dbReference type="EMBL" id="KKM24347.1"/>
    </source>
</evidence>
<evidence type="ECO:0000256" key="4">
    <source>
        <dbReference type="ARBA" id="ARBA00023014"/>
    </source>
</evidence>
<dbReference type="InterPro" id="IPR003813">
    <property type="entry name" value="MvhD/FlpD"/>
</dbReference>
<proteinExistence type="predicted"/>
<accession>A0A0F9IA27</accession>
<feature type="non-terminal residue" evidence="6">
    <location>
        <position position="174"/>
    </location>
</feature>
<reference evidence="6" key="1">
    <citation type="journal article" date="2015" name="Nature">
        <title>Complex archaea that bridge the gap between prokaryotes and eukaryotes.</title>
        <authorList>
            <person name="Spang A."/>
            <person name="Saw J.H."/>
            <person name="Jorgensen S.L."/>
            <person name="Zaremba-Niedzwiedzka K."/>
            <person name="Martijn J."/>
            <person name="Lind A.E."/>
            <person name="van Eijk R."/>
            <person name="Schleper C."/>
            <person name="Guy L."/>
            <person name="Ettema T.J."/>
        </authorList>
    </citation>
    <scope>NUCLEOTIDE SEQUENCE</scope>
</reference>
<evidence type="ECO:0000259" key="5">
    <source>
        <dbReference type="PROSITE" id="PS51379"/>
    </source>
</evidence>
<feature type="domain" description="4Fe-4S ferredoxin-type" evidence="5">
    <location>
        <begin position="14"/>
        <end position="43"/>
    </location>
</feature>
<evidence type="ECO:0000256" key="3">
    <source>
        <dbReference type="ARBA" id="ARBA00023004"/>
    </source>
</evidence>
<dbReference type="PROSITE" id="PS51379">
    <property type="entry name" value="4FE4S_FER_2"/>
    <property type="match status" value="1"/>
</dbReference>
<dbReference type="Pfam" id="PF02662">
    <property type="entry name" value="FlpD"/>
    <property type="match status" value="1"/>
</dbReference>
<dbReference type="GO" id="GO:0046872">
    <property type="term" value="F:metal ion binding"/>
    <property type="evidence" value="ECO:0007669"/>
    <property type="project" value="UniProtKB-KW"/>
</dbReference>
<dbReference type="EMBL" id="LAZR01012943">
    <property type="protein sequence ID" value="KKM24347.1"/>
    <property type="molecule type" value="Genomic_DNA"/>
</dbReference>
<dbReference type="Gene3D" id="3.30.70.20">
    <property type="match status" value="1"/>
</dbReference>
<keyword evidence="2" id="KW-0560">Oxidoreductase</keyword>
<dbReference type="SUPFAM" id="SSF54862">
    <property type="entry name" value="4Fe-4S ferredoxins"/>
    <property type="match status" value="1"/>
</dbReference>
<evidence type="ECO:0000256" key="1">
    <source>
        <dbReference type="ARBA" id="ARBA00022723"/>
    </source>
</evidence>
<keyword evidence="4" id="KW-0411">Iron-sulfur</keyword>
<keyword evidence="1" id="KW-0479">Metal-binding</keyword>
<comment type="caution">
    <text evidence="6">The sequence shown here is derived from an EMBL/GenBank/DDBJ whole genome shotgun (WGS) entry which is preliminary data.</text>
</comment>